<reference evidence="4" key="1">
    <citation type="submission" date="2017-06" db="EMBL/GenBank/DDBJ databases">
        <authorList>
            <person name="Varghese N."/>
            <person name="Submissions S."/>
        </authorList>
    </citation>
    <scope>NUCLEOTIDE SEQUENCE [LARGE SCALE GENOMIC DNA]</scope>
    <source>
        <strain evidence="4">DSM 28041</strain>
    </source>
</reference>
<keyword evidence="4" id="KW-1185">Reference proteome</keyword>
<evidence type="ECO:0000259" key="2">
    <source>
        <dbReference type="Pfam" id="PF13349"/>
    </source>
</evidence>
<evidence type="ECO:0000313" key="4">
    <source>
        <dbReference type="Proteomes" id="UP000198310"/>
    </source>
</evidence>
<dbReference type="RefSeq" id="WP_089331701.1">
    <property type="nucleotide sequence ID" value="NZ_FZNS01000001.1"/>
</dbReference>
<evidence type="ECO:0000256" key="1">
    <source>
        <dbReference type="SAM" id="SignalP"/>
    </source>
</evidence>
<proteinExistence type="predicted"/>
<gene>
    <name evidence="3" type="ORF">SAMN06269173_101770</name>
</gene>
<dbReference type="AlphaFoldDB" id="A0A238VLB0"/>
<sequence>MKKLLLALSLAAAAPALAQSSVPAFTLSCEGRKPDHALQQQQCELREMQLTAPPAGTPLTIDAVANGSITVRGWEGATVRVRARVEGRAATMEAARALANAVKISTTGNTIRAARANNSLDNWEVGYEVLVPAQTSLTLKATNGHIRIENVEGAIRFETTNGSITLQGLAGDVRGKTTNGGITLGLTGTTWTRGGLDVSTVNGGITWQIPATYAATIMARTVHGRVTAALAAGARKSLLAHNLTATLGAGGPQLRVATVSGGISVTQEGAGQ</sequence>
<dbReference type="Proteomes" id="UP000198310">
    <property type="component" value="Unassembled WGS sequence"/>
</dbReference>
<feature type="domain" description="DUF4097" evidence="2">
    <location>
        <begin position="112"/>
        <end position="265"/>
    </location>
</feature>
<evidence type="ECO:0000313" key="3">
    <source>
        <dbReference type="EMBL" id="SNR34513.1"/>
    </source>
</evidence>
<dbReference type="InterPro" id="IPR025164">
    <property type="entry name" value="Toastrack_DUF4097"/>
</dbReference>
<dbReference type="Pfam" id="PF13349">
    <property type="entry name" value="DUF4097"/>
    <property type="match status" value="1"/>
</dbReference>
<accession>A0A238VLB0</accession>
<name>A0A238VLB0_9BACT</name>
<feature type="chain" id="PRO_5012647190" evidence="1">
    <location>
        <begin position="19"/>
        <end position="272"/>
    </location>
</feature>
<dbReference type="EMBL" id="FZNS01000001">
    <property type="protein sequence ID" value="SNR34513.1"/>
    <property type="molecule type" value="Genomic_DNA"/>
</dbReference>
<feature type="signal peptide" evidence="1">
    <location>
        <begin position="1"/>
        <end position="18"/>
    </location>
</feature>
<protein>
    <submittedName>
        <fullName evidence="3">Putative adhesin</fullName>
    </submittedName>
</protein>
<keyword evidence="1" id="KW-0732">Signal</keyword>
<organism evidence="3 4">
    <name type="scientific">Hymenobacter mucosus</name>
    <dbReference type="NCBI Taxonomy" id="1411120"/>
    <lineage>
        <taxon>Bacteria</taxon>
        <taxon>Pseudomonadati</taxon>
        <taxon>Bacteroidota</taxon>
        <taxon>Cytophagia</taxon>
        <taxon>Cytophagales</taxon>
        <taxon>Hymenobacteraceae</taxon>
        <taxon>Hymenobacter</taxon>
    </lineage>
</organism>
<dbReference type="PROSITE" id="PS51257">
    <property type="entry name" value="PROKAR_LIPOPROTEIN"/>
    <property type="match status" value="1"/>
</dbReference>